<keyword evidence="1" id="KW-0472">Membrane</keyword>
<name>A0A480A9U5_9CYAN</name>
<dbReference type="AlphaFoldDB" id="A0A480A9U5"/>
<protein>
    <submittedName>
        <fullName evidence="2">Uncharacterized protein</fullName>
    </submittedName>
</protein>
<evidence type="ECO:0000313" key="2">
    <source>
        <dbReference type="EMBL" id="GCL41589.1"/>
    </source>
</evidence>
<reference evidence="3" key="1">
    <citation type="submission" date="2019-02" db="EMBL/GenBank/DDBJ databases">
        <title>Draft genome sequence of Dolichospermum planctonicum NIES-80.</title>
        <authorList>
            <person name="Yamaguchi H."/>
            <person name="Suzuki S."/>
            <person name="Kawachi M."/>
        </authorList>
    </citation>
    <scope>NUCLEOTIDE SEQUENCE [LARGE SCALE GENOMIC DNA]</scope>
    <source>
        <strain evidence="3">NIES-80</strain>
    </source>
</reference>
<sequence>MTIDNNTLDLVTGGLAIMILVGGMLMMFTTIFTTKK</sequence>
<accession>A0A480A9U5</accession>
<dbReference type="Proteomes" id="UP000299367">
    <property type="component" value="Unassembled WGS sequence"/>
</dbReference>
<keyword evidence="1" id="KW-0812">Transmembrane</keyword>
<organism evidence="2 3">
    <name type="scientific">Dolichospermum planctonicum</name>
    <dbReference type="NCBI Taxonomy" id="136072"/>
    <lineage>
        <taxon>Bacteria</taxon>
        <taxon>Bacillati</taxon>
        <taxon>Cyanobacteriota</taxon>
        <taxon>Cyanophyceae</taxon>
        <taxon>Nostocales</taxon>
        <taxon>Aphanizomenonaceae</taxon>
        <taxon>Dolichospermum</taxon>
    </lineage>
</organism>
<evidence type="ECO:0000256" key="1">
    <source>
        <dbReference type="SAM" id="Phobius"/>
    </source>
</evidence>
<dbReference type="EMBL" id="BJCF01000010">
    <property type="protein sequence ID" value="GCL41589.1"/>
    <property type="molecule type" value="Genomic_DNA"/>
</dbReference>
<gene>
    <name evidence="2" type="ORF">NIES80_12850</name>
</gene>
<proteinExistence type="predicted"/>
<feature type="transmembrane region" description="Helical" evidence="1">
    <location>
        <begin position="12"/>
        <end position="32"/>
    </location>
</feature>
<keyword evidence="1" id="KW-1133">Transmembrane helix</keyword>
<evidence type="ECO:0000313" key="3">
    <source>
        <dbReference type="Proteomes" id="UP000299367"/>
    </source>
</evidence>
<comment type="caution">
    <text evidence="2">The sequence shown here is derived from an EMBL/GenBank/DDBJ whole genome shotgun (WGS) entry which is preliminary data.</text>
</comment>